<reference evidence="1" key="2">
    <citation type="submission" date="2011-01" db="EMBL/GenBank/DDBJ databases">
        <title>The Non-contiguous Finished genome of Clostridium papyrosolvens.</title>
        <authorList>
            <person name="Lucas S."/>
            <person name="Copeland A."/>
            <person name="Lapidus A."/>
            <person name="Cheng J.-F."/>
            <person name="Goodwin L."/>
            <person name="Pitluck S."/>
            <person name="Misra M."/>
            <person name="Chertkov O."/>
            <person name="Detter J.C."/>
            <person name="Han C."/>
            <person name="Tapia R."/>
            <person name="Land M."/>
            <person name="Hauser L."/>
            <person name="Kyrpides N."/>
            <person name="Ivanova N."/>
            <person name="Pagani I."/>
            <person name="Mouttaki H."/>
            <person name="He Z."/>
            <person name="Zhou J."/>
            <person name="Hemme C.L."/>
            <person name="Woyke T."/>
        </authorList>
    </citation>
    <scope>NUCLEOTIDE SEQUENCE [LARGE SCALE GENOMIC DNA]</scope>
    <source>
        <strain evidence="1">DSM 2782</strain>
    </source>
</reference>
<evidence type="ECO:0000313" key="1">
    <source>
        <dbReference type="EMBL" id="EGD49405.1"/>
    </source>
</evidence>
<comment type="caution">
    <text evidence="1">The sequence shown here is derived from an EMBL/GenBank/DDBJ whole genome shotgun (WGS) entry which is preliminary data.</text>
</comment>
<organism evidence="1 2">
    <name type="scientific">Ruminiclostridium papyrosolvens DSM 2782</name>
    <dbReference type="NCBI Taxonomy" id="588581"/>
    <lineage>
        <taxon>Bacteria</taxon>
        <taxon>Bacillati</taxon>
        <taxon>Bacillota</taxon>
        <taxon>Clostridia</taxon>
        <taxon>Eubacteriales</taxon>
        <taxon>Oscillospiraceae</taxon>
        <taxon>Ruminiclostridium</taxon>
    </lineage>
</organism>
<reference evidence="1" key="1">
    <citation type="submission" date="2009-07" db="EMBL/GenBank/DDBJ databases">
        <authorList>
            <consortium name="US DOE Joint Genome Institute (JGI-PGF)"/>
            <person name="Lucas S."/>
            <person name="Copeland A."/>
            <person name="Lapidus A."/>
            <person name="Glavina del Rio T."/>
            <person name="Tice H."/>
            <person name="Bruce D."/>
            <person name="Goodwin L."/>
            <person name="Pitluck S."/>
            <person name="Larimer F."/>
            <person name="Land M.L."/>
            <person name="Mouttaki H."/>
            <person name="He Z."/>
            <person name="Zhou J."/>
            <person name="Hemme C.L."/>
        </authorList>
    </citation>
    <scope>NUCLEOTIDE SEQUENCE [LARGE SCALE GENOMIC DNA]</scope>
    <source>
        <strain evidence="1">DSM 2782</strain>
    </source>
</reference>
<dbReference type="Gene3D" id="3.40.630.30">
    <property type="match status" value="1"/>
</dbReference>
<dbReference type="STRING" id="588581.Cpap_3838"/>
<proteinExistence type="predicted"/>
<dbReference type="Proteomes" id="UP000003860">
    <property type="component" value="Unassembled WGS sequence"/>
</dbReference>
<gene>
    <name evidence="1" type="ORF">Cpap_3838</name>
</gene>
<dbReference type="EMBL" id="ACXX02000001">
    <property type="protein sequence ID" value="EGD49405.1"/>
    <property type="molecule type" value="Genomic_DNA"/>
</dbReference>
<sequence length="252" mass="29052">MRFEISTVKSRPDLAEQMQKLYAGAFPKFMGAERVMRTYWKFVEEEFSDYQILLTSEDKVIAIVNSGAFNFDGDNAELDEGGIYWGLKKIASDFYKNKKPNAFMALQITINPDYKGKKLSYICVKELIRLGKEKGYTRLFIPIRPSAKFKYPLMDSEKYFNWTNEEGLPFDPWIRVHVKLGATIVKKCNGIYISGTISEWEDWTGLKFPYSGEYIVPGALQPIKVDIEKGTVEYSQENLWLVHDLTKDTVGL</sequence>
<protein>
    <recommendedName>
        <fullName evidence="3">N-acetyltransferase domain-containing protein</fullName>
    </recommendedName>
</protein>
<evidence type="ECO:0000313" key="2">
    <source>
        <dbReference type="Proteomes" id="UP000003860"/>
    </source>
</evidence>
<dbReference type="OrthoDB" id="342444at2"/>
<keyword evidence="2" id="KW-1185">Reference proteome</keyword>
<accession>F1T7F7</accession>
<dbReference type="AlphaFoldDB" id="F1T7F7"/>
<dbReference type="RefSeq" id="WP_004616069.1">
    <property type="nucleotide sequence ID" value="NZ_ACXX02000001.1"/>
</dbReference>
<name>F1T7F7_9FIRM</name>
<evidence type="ECO:0008006" key="3">
    <source>
        <dbReference type="Google" id="ProtNLM"/>
    </source>
</evidence>
<dbReference type="eggNOG" id="COG0456">
    <property type="taxonomic scope" value="Bacteria"/>
</dbReference>